<feature type="transmembrane region" description="Helical" evidence="12">
    <location>
        <begin position="208"/>
        <end position="224"/>
    </location>
</feature>
<protein>
    <recommendedName>
        <fullName evidence="12">Membrane protein insertase YidC</fullName>
    </recommendedName>
    <alternativeName>
        <fullName evidence="12">Foldase YidC</fullName>
    </alternativeName>
    <alternativeName>
        <fullName evidence="12">Membrane integrase YidC</fullName>
    </alternativeName>
    <alternativeName>
        <fullName evidence="12">Membrane protein YidC</fullName>
    </alternativeName>
</protein>
<dbReference type="NCBIfam" id="TIGR03592">
    <property type="entry name" value="yidC_oxa1_cterm"/>
    <property type="match status" value="1"/>
</dbReference>
<dbReference type="HAMAP" id="MF_01811">
    <property type="entry name" value="YidC_type2"/>
    <property type="match status" value="1"/>
</dbReference>
<evidence type="ECO:0000256" key="2">
    <source>
        <dbReference type="ARBA" id="ARBA00022448"/>
    </source>
</evidence>
<keyword evidence="11 12" id="KW-0449">Lipoprotein</keyword>
<evidence type="ECO:0000256" key="8">
    <source>
        <dbReference type="ARBA" id="ARBA00023136"/>
    </source>
</evidence>
<dbReference type="InterPro" id="IPR028055">
    <property type="entry name" value="YidC/Oxa/ALB_C"/>
</dbReference>
<dbReference type="InterPro" id="IPR001708">
    <property type="entry name" value="YidC/ALB3/OXA1/COX18"/>
</dbReference>
<keyword evidence="10 12" id="KW-0143">Chaperone</keyword>
<dbReference type="Proteomes" id="UP000245369">
    <property type="component" value="Chromosome"/>
</dbReference>
<organism evidence="15 16">
    <name type="scientific">Streptococcus sobrinus</name>
    <dbReference type="NCBI Taxonomy" id="1310"/>
    <lineage>
        <taxon>Bacteria</taxon>
        <taxon>Bacillati</taxon>
        <taxon>Bacillota</taxon>
        <taxon>Bacilli</taxon>
        <taxon>Lactobacillales</taxon>
        <taxon>Streptococcaceae</taxon>
        <taxon>Streptococcus</taxon>
    </lineage>
</organism>
<keyword evidence="5 12" id="KW-0732">Signal</keyword>
<evidence type="ECO:0000256" key="1">
    <source>
        <dbReference type="ARBA" id="ARBA00004651"/>
    </source>
</evidence>
<comment type="similarity">
    <text evidence="12">Belongs to the OXA1/ALB3/YidC family. Type 2 subfamily.</text>
</comment>
<dbReference type="InterPro" id="IPR047196">
    <property type="entry name" value="YidC_ALB_C"/>
</dbReference>
<gene>
    <name evidence="12" type="primary">yidC</name>
    <name evidence="15" type="ORF">DK182_02930</name>
</gene>
<evidence type="ECO:0000256" key="3">
    <source>
        <dbReference type="ARBA" id="ARBA00022475"/>
    </source>
</evidence>
<dbReference type="PRINTS" id="PR00701">
    <property type="entry name" value="60KDINNERMP"/>
</dbReference>
<comment type="subcellular location">
    <subcellularLocation>
        <location evidence="1 12">Cell membrane</location>
        <topology evidence="1 12">Multi-pass membrane protein</topology>
    </subcellularLocation>
</comment>
<sequence>MNKTLKRLLLSAITLSMLFILSGCVRLGKNGKPTGTVWHLLGEPMGHLITFFAHNLGLGFGLGIVLVTVLVRLLILPLGLHQSRSAAYQAAKRDYLAPIFEPINQKMKDASTQEEKMAAQTELMQAQRENGVSMLGGMGCLPLLIQFPFFSATYFAARYTPGVLKENFLWFNLGHRDIPLMVIIAGLYLVQSWLAVKQMPEEQRKQAGITMYMTPVMMLFFGLYQPSAVVLYWFVGGIFSIIQQLITNYILKPRLKKQVEEEFKKNPPKAPKVAKPARKDVTPKGSANPTPSISTKKKNRNAGKQNRKKK</sequence>
<feature type="transmembrane region" description="Helical" evidence="12">
    <location>
        <begin position="230"/>
        <end position="251"/>
    </location>
</feature>
<evidence type="ECO:0000256" key="9">
    <source>
        <dbReference type="ARBA" id="ARBA00023139"/>
    </source>
</evidence>
<dbReference type="GeneID" id="93923471"/>
<dbReference type="RefSeq" id="WP_002962383.1">
    <property type="nucleotide sequence ID" value="NZ_CP029490.1"/>
</dbReference>
<evidence type="ECO:0000313" key="16">
    <source>
        <dbReference type="Proteomes" id="UP000245369"/>
    </source>
</evidence>
<evidence type="ECO:0000259" key="14">
    <source>
        <dbReference type="Pfam" id="PF02096"/>
    </source>
</evidence>
<feature type="transmembrane region" description="Helical" evidence="12">
    <location>
        <begin position="177"/>
        <end position="196"/>
    </location>
</feature>
<evidence type="ECO:0000256" key="10">
    <source>
        <dbReference type="ARBA" id="ARBA00023186"/>
    </source>
</evidence>
<dbReference type="PROSITE" id="PS51257">
    <property type="entry name" value="PROKAR_LIPOPROTEIN"/>
    <property type="match status" value="1"/>
</dbReference>
<feature type="transmembrane region" description="Helical" evidence="12">
    <location>
        <begin position="134"/>
        <end position="157"/>
    </location>
</feature>
<feature type="region of interest" description="Disordered" evidence="13">
    <location>
        <begin position="261"/>
        <end position="310"/>
    </location>
</feature>
<dbReference type="NCBIfam" id="NF002687">
    <property type="entry name" value="PRK02463.1"/>
    <property type="match status" value="1"/>
</dbReference>
<feature type="compositionally biased region" description="Polar residues" evidence="13">
    <location>
        <begin position="285"/>
        <end position="294"/>
    </location>
</feature>
<evidence type="ECO:0000256" key="11">
    <source>
        <dbReference type="ARBA" id="ARBA00023288"/>
    </source>
</evidence>
<dbReference type="PANTHER" id="PTHR12428">
    <property type="entry name" value="OXA1"/>
    <property type="match status" value="1"/>
</dbReference>
<evidence type="ECO:0000256" key="4">
    <source>
        <dbReference type="ARBA" id="ARBA00022692"/>
    </source>
</evidence>
<keyword evidence="7 12" id="KW-1133">Transmembrane helix</keyword>
<evidence type="ECO:0000256" key="13">
    <source>
        <dbReference type="SAM" id="MobiDB-lite"/>
    </source>
</evidence>
<keyword evidence="2 12" id="KW-0813">Transport</keyword>
<keyword evidence="9" id="KW-0564">Palmitate</keyword>
<keyword evidence="4 12" id="KW-0812">Transmembrane</keyword>
<comment type="function">
    <text evidence="12">Required for the insertion and/or proper folding and/or complex formation of integral membrane proteins into the membrane. Involved in integration of membrane proteins that insert both dependently and independently of the Sec translocase complex, as well as at least some lipoproteins.</text>
</comment>
<evidence type="ECO:0000256" key="12">
    <source>
        <dbReference type="HAMAP-Rule" id="MF_01811"/>
    </source>
</evidence>
<dbReference type="Pfam" id="PF02096">
    <property type="entry name" value="60KD_IMP"/>
    <property type="match status" value="1"/>
</dbReference>
<keyword evidence="3 12" id="KW-1003">Cell membrane</keyword>
<feature type="transmembrane region" description="Helical" evidence="12">
    <location>
        <begin position="51"/>
        <end position="75"/>
    </location>
</feature>
<dbReference type="InterPro" id="IPR023060">
    <property type="entry name" value="YidC/YidC1/YidC2_Firmicutes"/>
</dbReference>
<dbReference type="PANTHER" id="PTHR12428:SF65">
    <property type="entry name" value="CYTOCHROME C OXIDASE ASSEMBLY PROTEIN COX18, MITOCHONDRIAL"/>
    <property type="match status" value="1"/>
</dbReference>
<dbReference type="EMBL" id="CP029490">
    <property type="protein sequence ID" value="AWN20358.1"/>
    <property type="molecule type" value="Genomic_DNA"/>
</dbReference>
<reference evidence="15 16" key="1">
    <citation type="submission" date="2018-05" db="EMBL/GenBank/DDBJ databases">
        <title>Complete genome sequences of Streptococcus sobrinus.</title>
        <authorList>
            <person name="Sales M."/>
            <person name="Jensen P.A."/>
        </authorList>
    </citation>
    <scope>NUCLEOTIDE SEQUENCE [LARGE SCALE GENOMIC DNA]</scope>
    <source>
        <strain evidence="15 16">SL1</strain>
    </source>
</reference>
<feature type="domain" description="Membrane insertase YidC/Oxa/ALB C-terminal" evidence="14">
    <location>
        <begin position="60"/>
        <end position="248"/>
    </location>
</feature>
<accession>A0ABN5LH05</accession>
<evidence type="ECO:0000256" key="5">
    <source>
        <dbReference type="ARBA" id="ARBA00022729"/>
    </source>
</evidence>
<name>A0ABN5LH05_9STRE</name>
<evidence type="ECO:0000313" key="15">
    <source>
        <dbReference type="EMBL" id="AWN20358.1"/>
    </source>
</evidence>
<evidence type="ECO:0000256" key="7">
    <source>
        <dbReference type="ARBA" id="ARBA00022989"/>
    </source>
</evidence>
<keyword evidence="6 12" id="KW-0653">Protein transport</keyword>
<feature type="compositionally biased region" description="Basic residues" evidence="13">
    <location>
        <begin position="295"/>
        <end position="310"/>
    </location>
</feature>
<keyword evidence="16" id="KW-1185">Reference proteome</keyword>
<dbReference type="CDD" id="cd20070">
    <property type="entry name" value="5TM_YidC_Alb3"/>
    <property type="match status" value="1"/>
</dbReference>
<proteinExistence type="inferred from homology"/>
<keyword evidence="8 12" id="KW-0472">Membrane</keyword>
<evidence type="ECO:0000256" key="6">
    <source>
        <dbReference type="ARBA" id="ARBA00022927"/>
    </source>
</evidence>